<name>A0A7G9G4W6_9FIRM</name>
<evidence type="ECO:0000256" key="1">
    <source>
        <dbReference type="SAM" id="Phobius"/>
    </source>
</evidence>
<gene>
    <name evidence="2" type="ORF">H9Q78_01355</name>
</gene>
<keyword evidence="1" id="KW-0812">Transmembrane</keyword>
<feature type="transmembrane region" description="Helical" evidence="1">
    <location>
        <begin position="12"/>
        <end position="30"/>
    </location>
</feature>
<keyword evidence="1" id="KW-0472">Membrane</keyword>
<evidence type="ECO:0000313" key="3">
    <source>
        <dbReference type="Proteomes" id="UP000515823"/>
    </source>
</evidence>
<keyword evidence="1" id="KW-1133">Transmembrane helix</keyword>
<dbReference type="EMBL" id="CP060634">
    <property type="protein sequence ID" value="QNM05848.1"/>
    <property type="molecule type" value="Genomic_DNA"/>
</dbReference>
<accession>A0A7G9G4W6</accession>
<protein>
    <submittedName>
        <fullName evidence="2">Uncharacterized protein</fullName>
    </submittedName>
</protein>
<reference evidence="2 3" key="1">
    <citation type="submission" date="2020-08" db="EMBL/GenBank/DDBJ databases">
        <authorList>
            <person name="Liu C."/>
            <person name="Sun Q."/>
        </authorList>
    </citation>
    <scope>NUCLEOTIDE SEQUENCE [LARGE SCALE GENOMIC DNA]</scope>
    <source>
        <strain evidence="2 3">NSJ-38</strain>
    </source>
</reference>
<dbReference type="KEGG" id="qdo:H9Q78_01355"/>
<keyword evidence="3" id="KW-1185">Reference proteome</keyword>
<dbReference type="AlphaFoldDB" id="A0A7G9G4W6"/>
<evidence type="ECO:0000313" key="2">
    <source>
        <dbReference type="EMBL" id="QNM05848.1"/>
    </source>
</evidence>
<organism evidence="2 3">
    <name type="scientific">Qiania dongpingensis</name>
    <dbReference type="NCBI Taxonomy" id="2763669"/>
    <lineage>
        <taxon>Bacteria</taxon>
        <taxon>Bacillati</taxon>
        <taxon>Bacillota</taxon>
        <taxon>Clostridia</taxon>
        <taxon>Lachnospirales</taxon>
        <taxon>Lachnospiraceae</taxon>
        <taxon>Qiania</taxon>
    </lineage>
</organism>
<sequence length="47" mass="5133">MGAFFSVLYQTAVKFVFLGAVAFGGIMCGIKLRKHKDAKVNEDPAKK</sequence>
<proteinExistence type="predicted"/>
<dbReference type="Proteomes" id="UP000515823">
    <property type="component" value="Chromosome"/>
</dbReference>
<dbReference type="RefSeq" id="WP_249303143.1">
    <property type="nucleotide sequence ID" value="NZ_CP060634.1"/>
</dbReference>